<comment type="caution">
    <text evidence="2">The sequence shown here is derived from an EMBL/GenBank/DDBJ whole genome shotgun (WGS) entry which is preliminary data.</text>
</comment>
<dbReference type="EMBL" id="MU129579">
    <property type="protein sequence ID" value="KAF9502825.1"/>
    <property type="molecule type" value="Genomic_DNA"/>
</dbReference>
<organism evidence="2 3">
    <name type="scientific">Hydnum rufescens UP504</name>
    <dbReference type="NCBI Taxonomy" id="1448309"/>
    <lineage>
        <taxon>Eukaryota</taxon>
        <taxon>Fungi</taxon>
        <taxon>Dikarya</taxon>
        <taxon>Basidiomycota</taxon>
        <taxon>Agaricomycotina</taxon>
        <taxon>Agaricomycetes</taxon>
        <taxon>Cantharellales</taxon>
        <taxon>Hydnaceae</taxon>
        <taxon>Hydnum</taxon>
    </lineage>
</organism>
<dbReference type="Proteomes" id="UP000886523">
    <property type="component" value="Unassembled WGS sequence"/>
</dbReference>
<proteinExistence type="predicted"/>
<protein>
    <submittedName>
        <fullName evidence="2">Uncharacterized protein</fullName>
    </submittedName>
</protein>
<keyword evidence="3" id="KW-1185">Reference proteome</keyword>
<evidence type="ECO:0000313" key="3">
    <source>
        <dbReference type="Proteomes" id="UP000886523"/>
    </source>
</evidence>
<dbReference type="AlphaFoldDB" id="A0A9P6DLT0"/>
<dbReference type="OrthoDB" id="3203379at2759"/>
<evidence type="ECO:0000256" key="1">
    <source>
        <dbReference type="SAM" id="MobiDB-lite"/>
    </source>
</evidence>
<evidence type="ECO:0000313" key="2">
    <source>
        <dbReference type="EMBL" id="KAF9502825.1"/>
    </source>
</evidence>
<feature type="region of interest" description="Disordered" evidence="1">
    <location>
        <begin position="48"/>
        <end position="68"/>
    </location>
</feature>
<reference evidence="2" key="1">
    <citation type="journal article" date="2020" name="Nat. Commun.">
        <title>Large-scale genome sequencing of mycorrhizal fungi provides insights into the early evolution of symbiotic traits.</title>
        <authorList>
            <person name="Miyauchi S."/>
            <person name="Kiss E."/>
            <person name="Kuo A."/>
            <person name="Drula E."/>
            <person name="Kohler A."/>
            <person name="Sanchez-Garcia M."/>
            <person name="Morin E."/>
            <person name="Andreopoulos B."/>
            <person name="Barry K.W."/>
            <person name="Bonito G."/>
            <person name="Buee M."/>
            <person name="Carver A."/>
            <person name="Chen C."/>
            <person name="Cichocki N."/>
            <person name="Clum A."/>
            <person name="Culley D."/>
            <person name="Crous P.W."/>
            <person name="Fauchery L."/>
            <person name="Girlanda M."/>
            <person name="Hayes R.D."/>
            <person name="Keri Z."/>
            <person name="LaButti K."/>
            <person name="Lipzen A."/>
            <person name="Lombard V."/>
            <person name="Magnuson J."/>
            <person name="Maillard F."/>
            <person name="Murat C."/>
            <person name="Nolan M."/>
            <person name="Ohm R.A."/>
            <person name="Pangilinan J."/>
            <person name="Pereira M.F."/>
            <person name="Perotto S."/>
            <person name="Peter M."/>
            <person name="Pfister S."/>
            <person name="Riley R."/>
            <person name="Sitrit Y."/>
            <person name="Stielow J.B."/>
            <person name="Szollosi G."/>
            <person name="Zifcakova L."/>
            <person name="Stursova M."/>
            <person name="Spatafora J.W."/>
            <person name="Tedersoo L."/>
            <person name="Vaario L.M."/>
            <person name="Yamada A."/>
            <person name="Yan M."/>
            <person name="Wang P."/>
            <person name="Xu J."/>
            <person name="Bruns T."/>
            <person name="Baldrian P."/>
            <person name="Vilgalys R."/>
            <person name="Dunand C."/>
            <person name="Henrissat B."/>
            <person name="Grigoriev I.V."/>
            <person name="Hibbett D."/>
            <person name="Nagy L.G."/>
            <person name="Martin F.M."/>
        </authorList>
    </citation>
    <scope>NUCLEOTIDE SEQUENCE</scope>
    <source>
        <strain evidence="2">UP504</strain>
    </source>
</reference>
<name>A0A9P6DLT0_9AGAM</name>
<gene>
    <name evidence="2" type="ORF">BS47DRAFT_982574</name>
</gene>
<sequence length="152" mass="16774">MRSLKSDGRAAALTSGTFRRVSGGPFYVSNIGTMVDAFSALELNSDRHDESYAPSESDDNTEVHSYIPKRVDQTDDFRDALPNGDEEIADTVVKALNELAKLGLNLPLLLELVSWGNPACRSNLQIRSARMLLLKYSGLADLLTKWCYPPPQ</sequence>
<accession>A0A9P6DLT0</accession>